<name>A0A5D3BWH9_CUCMM</name>
<sequence>MSELLKIKVKAQCVKALVEEKFETKLKEQEELLSKVDKGTTLEPLASSIRALKWKRFFQGLNMVKPGVVDLFYKGYINVEEHYAKVKEHKVDFGPEANNALYGLEDNEIGHVTFKNPNKHNLQEAFEKVTWLGIR</sequence>
<protein>
    <submittedName>
        <fullName evidence="1">Protein MNN4-like</fullName>
    </submittedName>
</protein>
<gene>
    <name evidence="1" type="ORF">E5676_scaffold298G001530</name>
</gene>
<evidence type="ECO:0000313" key="1">
    <source>
        <dbReference type="EMBL" id="TYK03308.1"/>
    </source>
</evidence>
<evidence type="ECO:0000313" key="2">
    <source>
        <dbReference type="Proteomes" id="UP000321947"/>
    </source>
</evidence>
<dbReference type="AlphaFoldDB" id="A0A5D3BWH9"/>
<dbReference type="EMBL" id="SSTD01015292">
    <property type="protein sequence ID" value="TYK03308.1"/>
    <property type="molecule type" value="Genomic_DNA"/>
</dbReference>
<proteinExistence type="predicted"/>
<organism evidence="1 2">
    <name type="scientific">Cucumis melo var. makuwa</name>
    <name type="common">Oriental melon</name>
    <dbReference type="NCBI Taxonomy" id="1194695"/>
    <lineage>
        <taxon>Eukaryota</taxon>
        <taxon>Viridiplantae</taxon>
        <taxon>Streptophyta</taxon>
        <taxon>Embryophyta</taxon>
        <taxon>Tracheophyta</taxon>
        <taxon>Spermatophyta</taxon>
        <taxon>Magnoliopsida</taxon>
        <taxon>eudicotyledons</taxon>
        <taxon>Gunneridae</taxon>
        <taxon>Pentapetalae</taxon>
        <taxon>rosids</taxon>
        <taxon>fabids</taxon>
        <taxon>Cucurbitales</taxon>
        <taxon>Cucurbitaceae</taxon>
        <taxon>Benincaseae</taxon>
        <taxon>Cucumis</taxon>
    </lineage>
</organism>
<dbReference type="Proteomes" id="UP000321947">
    <property type="component" value="Unassembled WGS sequence"/>
</dbReference>
<accession>A0A5D3BWH9</accession>
<comment type="caution">
    <text evidence="1">The sequence shown here is derived from an EMBL/GenBank/DDBJ whole genome shotgun (WGS) entry which is preliminary data.</text>
</comment>
<reference evidence="1 2" key="1">
    <citation type="submission" date="2019-08" db="EMBL/GenBank/DDBJ databases">
        <title>Draft genome sequences of two oriental melons (Cucumis melo L. var makuwa).</title>
        <authorList>
            <person name="Kwon S.-Y."/>
        </authorList>
    </citation>
    <scope>NUCLEOTIDE SEQUENCE [LARGE SCALE GENOMIC DNA]</scope>
    <source>
        <strain evidence="2">cv. Chang Bougi</strain>
        <tissue evidence="1">Leaf</tissue>
    </source>
</reference>